<evidence type="ECO:0000256" key="4">
    <source>
        <dbReference type="ARBA" id="ARBA00047508"/>
    </source>
</evidence>
<comment type="similarity">
    <text evidence="2 6">Belongs to the class-II DAHP synthase family.</text>
</comment>
<feature type="binding site" evidence="5">
    <location>
        <position position="499"/>
    </location>
    <ligand>
        <name>Mn(2+)</name>
        <dbReference type="ChEBI" id="CHEBI:29035"/>
    </ligand>
</feature>
<dbReference type="GO" id="GO:0008652">
    <property type="term" value="P:amino acid biosynthetic process"/>
    <property type="evidence" value="ECO:0007669"/>
    <property type="project" value="UniProtKB-KW"/>
</dbReference>
<dbReference type="GO" id="GO:0009423">
    <property type="term" value="P:chorismate biosynthetic process"/>
    <property type="evidence" value="ECO:0007669"/>
    <property type="project" value="UniProtKB-UniPathway"/>
</dbReference>
<feature type="binding site" evidence="5">
    <location>
        <position position="161"/>
    </location>
    <ligand>
        <name>phosphoenolpyruvate</name>
        <dbReference type="ChEBI" id="CHEBI:58702"/>
    </ligand>
</feature>
<dbReference type="Pfam" id="PF01474">
    <property type="entry name" value="DAHP_synth_2"/>
    <property type="match status" value="1"/>
</dbReference>
<feature type="binding site" evidence="5">
    <location>
        <position position="395"/>
    </location>
    <ligand>
        <name>phosphoenolpyruvate</name>
        <dbReference type="ChEBI" id="CHEBI:58702"/>
    </ligand>
</feature>
<feature type="binding site" evidence="5">
    <location>
        <position position="122"/>
    </location>
    <ligand>
        <name>Mn(2+)</name>
        <dbReference type="ChEBI" id="CHEBI:29035"/>
    </ligand>
</feature>
<gene>
    <name evidence="7" type="ORF">ACO22_06063</name>
</gene>
<dbReference type="EC" id="2.5.1.54" evidence="6"/>
<dbReference type="InterPro" id="IPR013785">
    <property type="entry name" value="Aldolase_TIM"/>
</dbReference>
<keyword evidence="3 6" id="KW-0808">Transferase</keyword>
<dbReference type="AlphaFoldDB" id="A0A1D2J8I9"/>
<feature type="binding site" evidence="5">
    <location>
        <position position="427"/>
    </location>
    <ligand>
        <name>Mn(2+)</name>
        <dbReference type="ChEBI" id="CHEBI:29035"/>
    </ligand>
</feature>
<dbReference type="GO" id="GO:0009073">
    <property type="term" value="P:aromatic amino acid family biosynthetic process"/>
    <property type="evidence" value="ECO:0007669"/>
    <property type="project" value="UniProtKB-KW"/>
</dbReference>
<dbReference type="VEuPathDB" id="FungiDB:PADG_03114"/>
<dbReference type="PANTHER" id="PTHR21337">
    <property type="entry name" value="PHOSPHO-2-DEHYDRO-3-DEOXYHEPTONATE ALDOLASE 1, 2"/>
    <property type="match status" value="1"/>
</dbReference>
<proteinExistence type="inferred from homology"/>
<sequence>MSQGSRGSYRDLQLAAVAASRSGLFKSTVELQLPSRVRERVCVEMSCSGPEQQSSNDWTPLSWTTKPIKQEVVYDDKEGLKNALVKLQRLPSLVTPQEIVNLKNCLRNVALGKAFVLQGGDCAELFDYCNQEMIEAKIKLILQMSLVLIWGANKPVVRIARIAGQFAKPRSSTTETIDGVTMPSFRGDNINGFEADPVSRTPDPSRLVSAYFHSAATLNYIRAALSSGLADLHSPLDWGLGHVITPSIKEQYERIVSRVTDSLRFMKTVGLDTARGIETVDIYTSHEGLMLEYEQSLTRYYRAPQDSAPKSYHATAGNASSTTQPSSGHYATSAHFLWIGDRTRQLTGAHVEFFRGLSNPIGIKISPTMEPDELVELLNIVNPSKEIGKVTLISRYGASKIASYLPAHIKAVQSSGHLPVWQCDPMHGNTLTTPSGLKTRHFKDILSELRQALEIHRAQGSFLGGMHLELTGEPVTECVGGGAGLTEDGLGERYTTFCDPRLNEKQSLELAFLVAGFYRDRMAEEGDLNPM</sequence>
<dbReference type="Gene3D" id="3.20.20.70">
    <property type="entry name" value="Aldolase class I"/>
    <property type="match status" value="1"/>
</dbReference>
<dbReference type="EMBL" id="LZYO01000303">
    <property type="protein sequence ID" value="ODH19893.1"/>
    <property type="molecule type" value="Genomic_DNA"/>
</dbReference>
<evidence type="ECO:0000256" key="2">
    <source>
        <dbReference type="ARBA" id="ARBA00008911"/>
    </source>
</evidence>
<dbReference type="VEuPathDB" id="FungiDB:PABG_00678"/>
<evidence type="ECO:0000256" key="3">
    <source>
        <dbReference type="ARBA" id="ARBA00022679"/>
    </source>
</evidence>
<name>A0A1D2J8I9_PARBR</name>
<dbReference type="SUPFAM" id="SSF51569">
    <property type="entry name" value="Aldolase"/>
    <property type="match status" value="1"/>
</dbReference>
<dbReference type="UniPathway" id="UPA00053">
    <property type="reaction ID" value="UER00084"/>
</dbReference>
<evidence type="ECO:0000313" key="8">
    <source>
        <dbReference type="Proteomes" id="UP000242814"/>
    </source>
</evidence>
<keyword evidence="6" id="KW-0028">Amino-acid biosynthesis</keyword>
<reference evidence="7 8" key="1">
    <citation type="submission" date="2016-06" db="EMBL/GenBank/DDBJ databases">
        <authorList>
            <person name="Kjaerup R.B."/>
            <person name="Dalgaard T.S."/>
            <person name="Juul-Madsen H.R."/>
        </authorList>
    </citation>
    <scope>NUCLEOTIDE SEQUENCE [LARGE SCALE GENOMIC DNA]</scope>
    <source>
        <strain evidence="7 8">Pb300</strain>
    </source>
</reference>
<dbReference type="InterPro" id="IPR002480">
    <property type="entry name" value="DAHP_synth_2"/>
</dbReference>
<comment type="cofactor">
    <cofactor evidence="5">
        <name>Mn(2+)</name>
        <dbReference type="ChEBI" id="CHEBI:29035"/>
    </cofactor>
    <cofactor evidence="5">
        <name>Co(2+)</name>
        <dbReference type="ChEBI" id="CHEBI:48828"/>
    </cofactor>
    <cofactor evidence="5">
        <name>Cd(2+)</name>
        <dbReference type="ChEBI" id="CHEBI:48775"/>
    </cofactor>
    <text evidence="5">Binds 1 divalent cation per subunit. The enzyme is active with manganese, cobalt or cadmium ions.</text>
</comment>
<keyword evidence="5" id="KW-0170">Cobalt</keyword>
<feature type="binding site" evidence="5">
    <location>
        <position position="364"/>
    </location>
    <ligand>
        <name>phosphoenolpyruvate</name>
        <dbReference type="ChEBI" id="CHEBI:58702"/>
    </ligand>
</feature>
<keyword evidence="5" id="KW-0464">Manganese</keyword>
<evidence type="ECO:0000256" key="1">
    <source>
        <dbReference type="ARBA" id="ARBA00004688"/>
    </source>
</evidence>
<evidence type="ECO:0000313" key="7">
    <source>
        <dbReference type="EMBL" id="ODH19893.1"/>
    </source>
</evidence>
<evidence type="ECO:0000256" key="5">
    <source>
        <dbReference type="PIRSR" id="PIRSR602480-1"/>
    </source>
</evidence>
<comment type="caution">
    <text evidence="7">The sequence shown here is derived from an EMBL/GenBank/DDBJ whole genome shotgun (WGS) entry which is preliminary data.</text>
</comment>
<comment type="pathway">
    <text evidence="1 6">Metabolic intermediate biosynthesis; chorismate biosynthesis; chorismate from D-erythrose 4-phosphate and phosphoenolpyruvate: step 1/7.</text>
</comment>
<accession>A0A1D2J8I9</accession>
<keyword evidence="6" id="KW-0057">Aromatic amino acid biosynthesis</keyword>
<protein>
    <recommendedName>
        <fullName evidence="6">Phospho-2-dehydro-3-deoxyheptonate aldolase</fullName>
        <ecNumber evidence="6">2.5.1.54</ecNumber>
    </recommendedName>
</protein>
<comment type="catalytic activity">
    <reaction evidence="4 6">
        <text>D-erythrose 4-phosphate + phosphoenolpyruvate + H2O = 7-phospho-2-dehydro-3-deoxy-D-arabino-heptonate + phosphate</text>
        <dbReference type="Rhea" id="RHEA:14717"/>
        <dbReference type="ChEBI" id="CHEBI:15377"/>
        <dbReference type="ChEBI" id="CHEBI:16897"/>
        <dbReference type="ChEBI" id="CHEBI:43474"/>
        <dbReference type="ChEBI" id="CHEBI:58394"/>
        <dbReference type="ChEBI" id="CHEBI:58702"/>
        <dbReference type="EC" id="2.5.1.54"/>
    </reaction>
</comment>
<dbReference type="GO" id="GO:0003849">
    <property type="term" value="F:3-deoxy-7-phosphoheptulonate synthase activity"/>
    <property type="evidence" value="ECO:0007669"/>
    <property type="project" value="UniProtKB-EC"/>
</dbReference>
<dbReference type="Proteomes" id="UP000242814">
    <property type="component" value="Unassembled WGS sequence"/>
</dbReference>
<dbReference type="PANTHER" id="PTHR21337:SF0">
    <property type="entry name" value="PHOSPHO-2-DEHYDRO-3-DEOXYHEPTONATE ALDOLASE"/>
    <property type="match status" value="1"/>
</dbReference>
<organism evidence="7 8">
    <name type="scientific">Paracoccidioides brasiliensis</name>
    <dbReference type="NCBI Taxonomy" id="121759"/>
    <lineage>
        <taxon>Eukaryota</taxon>
        <taxon>Fungi</taxon>
        <taxon>Dikarya</taxon>
        <taxon>Ascomycota</taxon>
        <taxon>Pezizomycotina</taxon>
        <taxon>Eurotiomycetes</taxon>
        <taxon>Eurotiomycetidae</taxon>
        <taxon>Onygenales</taxon>
        <taxon>Ajellomycetaceae</taxon>
        <taxon>Paracoccidioides</taxon>
    </lineage>
</organism>
<keyword evidence="5" id="KW-0104">Cadmium</keyword>
<feature type="binding site" evidence="5">
    <location>
        <position position="469"/>
    </location>
    <ligand>
        <name>Mn(2+)</name>
        <dbReference type="ChEBI" id="CHEBI:29035"/>
    </ligand>
</feature>
<evidence type="ECO:0000256" key="6">
    <source>
        <dbReference type="RuleBase" id="RU363071"/>
    </source>
</evidence>